<dbReference type="EMBL" id="PQFF01000011">
    <property type="protein sequence ID" value="RHZ89481.1"/>
    <property type="molecule type" value="Genomic_DNA"/>
</dbReference>
<accession>A0A397JNI6</accession>
<evidence type="ECO:0000313" key="2">
    <source>
        <dbReference type="Proteomes" id="UP000266861"/>
    </source>
</evidence>
<dbReference type="Proteomes" id="UP000266861">
    <property type="component" value="Unassembled WGS sequence"/>
</dbReference>
<keyword evidence="2" id="KW-1185">Reference proteome</keyword>
<comment type="caution">
    <text evidence="1">The sequence shown here is derived from an EMBL/GenBank/DDBJ whole genome shotgun (WGS) entry which is preliminary data.</text>
</comment>
<proteinExistence type="predicted"/>
<evidence type="ECO:0000313" key="1">
    <source>
        <dbReference type="EMBL" id="RHZ89481.1"/>
    </source>
</evidence>
<protein>
    <submittedName>
        <fullName evidence="1">Uncharacterized protein</fullName>
    </submittedName>
</protein>
<name>A0A397JNI6_9GLOM</name>
<gene>
    <name evidence="1" type="ORF">Glove_13g71</name>
</gene>
<sequence>MTCGYTFHITSSSIITNEHKAEIVSWIDRKEAYEDKNNPYEFILEAGLDFKNHRQWTYIWLEIDHSTIILTN</sequence>
<reference evidence="1 2" key="1">
    <citation type="submission" date="2018-08" db="EMBL/GenBank/DDBJ databases">
        <title>Genome and evolution of the arbuscular mycorrhizal fungus Diversispora epigaea (formerly Glomus versiforme) and its bacterial endosymbionts.</title>
        <authorList>
            <person name="Sun X."/>
            <person name="Fei Z."/>
            <person name="Harrison M."/>
        </authorList>
    </citation>
    <scope>NUCLEOTIDE SEQUENCE [LARGE SCALE GENOMIC DNA]</scope>
    <source>
        <strain evidence="1 2">IT104</strain>
    </source>
</reference>
<organism evidence="1 2">
    <name type="scientific">Diversispora epigaea</name>
    <dbReference type="NCBI Taxonomy" id="1348612"/>
    <lineage>
        <taxon>Eukaryota</taxon>
        <taxon>Fungi</taxon>
        <taxon>Fungi incertae sedis</taxon>
        <taxon>Mucoromycota</taxon>
        <taxon>Glomeromycotina</taxon>
        <taxon>Glomeromycetes</taxon>
        <taxon>Diversisporales</taxon>
        <taxon>Diversisporaceae</taxon>
        <taxon>Diversispora</taxon>
    </lineage>
</organism>
<dbReference type="AlphaFoldDB" id="A0A397JNI6"/>